<feature type="region of interest" description="Disordered" evidence="1">
    <location>
        <begin position="102"/>
        <end position="230"/>
    </location>
</feature>
<name>C1G7V0_PARBD</name>
<dbReference type="InterPro" id="IPR052999">
    <property type="entry name" value="PTS1_Protein"/>
</dbReference>
<evidence type="ECO:0000313" key="3">
    <source>
        <dbReference type="Proteomes" id="UP000001628"/>
    </source>
</evidence>
<feature type="compositionally biased region" description="Low complexity" evidence="1">
    <location>
        <begin position="192"/>
        <end position="206"/>
    </location>
</feature>
<dbReference type="RefSeq" id="XP_010758322.1">
    <property type="nucleotide sequence ID" value="XM_010760020.1"/>
</dbReference>
<dbReference type="GeneID" id="22582596"/>
<proteinExistence type="predicted"/>
<dbReference type="OMA" id="FPRCINA"/>
<evidence type="ECO:0000256" key="1">
    <source>
        <dbReference type="SAM" id="MobiDB-lite"/>
    </source>
</evidence>
<dbReference type="Gene3D" id="1.20.1290.10">
    <property type="entry name" value="AhpD-like"/>
    <property type="match status" value="1"/>
</dbReference>
<gene>
    <name evidence="2" type="ORF">PADG_03255</name>
</gene>
<reference evidence="2 3" key="1">
    <citation type="journal article" date="2011" name="PLoS Genet.">
        <title>Comparative genomic analysis of human fungal pathogens causing paracoccidioidomycosis.</title>
        <authorList>
            <person name="Desjardins C.A."/>
            <person name="Champion M.D."/>
            <person name="Holder J.W."/>
            <person name="Muszewska A."/>
            <person name="Goldberg J."/>
            <person name="Bailao A.M."/>
            <person name="Brigido M.M."/>
            <person name="Ferreira M.E."/>
            <person name="Garcia A.M."/>
            <person name="Grynberg M."/>
            <person name="Gujja S."/>
            <person name="Heiman D.I."/>
            <person name="Henn M.R."/>
            <person name="Kodira C.D."/>
            <person name="Leon-Narvaez H."/>
            <person name="Longo L.V."/>
            <person name="Ma L.J."/>
            <person name="Malavazi I."/>
            <person name="Matsuo A.L."/>
            <person name="Morais F.V."/>
            <person name="Pereira M."/>
            <person name="Rodriguez-Brito S."/>
            <person name="Sakthikumar S."/>
            <person name="Salem-Izacc S.M."/>
            <person name="Sykes S.M."/>
            <person name="Teixeira M.M."/>
            <person name="Vallejo M.C."/>
            <person name="Walter M.E."/>
            <person name="Yandava C."/>
            <person name="Young S."/>
            <person name="Zeng Q."/>
            <person name="Zucker J."/>
            <person name="Felipe M.S."/>
            <person name="Goldman G.H."/>
            <person name="Haas B.J."/>
            <person name="McEwen J.G."/>
            <person name="Nino-Vega G."/>
            <person name="Puccia R."/>
            <person name="San-Blas G."/>
            <person name="Soares C.M."/>
            <person name="Birren B.W."/>
            <person name="Cuomo C.A."/>
        </authorList>
    </citation>
    <scope>NUCLEOTIDE SEQUENCE [LARGE SCALE GENOMIC DNA]</scope>
    <source>
        <strain evidence="2 3">Pb18</strain>
    </source>
</reference>
<protein>
    <submittedName>
        <fullName evidence="2">Uncharacterized protein</fullName>
    </submittedName>
</protein>
<dbReference type="KEGG" id="pbn:PADG_03255"/>
<dbReference type="InterPro" id="IPR029032">
    <property type="entry name" value="AhpD-like"/>
</dbReference>
<dbReference type="Proteomes" id="UP000001628">
    <property type="component" value="Unassembled WGS sequence"/>
</dbReference>
<dbReference type="PANTHER" id="PTHR28180:SF2">
    <property type="entry name" value="PEROXISOMAL PROTEIN 2"/>
    <property type="match status" value="1"/>
</dbReference>
<sequence length="606" mass="65084">MRPFLFRTASTPLYPIIANASAVSIRGRRLEGTDQRQRRVIIGTTISAVGNDLLNGSVHGHVYTSVPIDMPLRSDHSLMAGAAVGMDSVIATTTTTAAAAAAAGTSSASRKGTRRCLGSFGNSRVSISGSGVQGEAESSAAPASGVESGSDRQATQLPSPAGVPRANVRLPSPLLASSGLQGLPAPQDQRRSYSTLTSPFSSTSPSSPSPPDTDDRPINQDASSPRSDTELSIDFGRLAALIPSQSPTGINSIWFIVATASLLAFHKEAAVGELWKYISQRCEGEGGRESKNDIAGDDARSRQLGIARRIRESCLKATSLSTTSTSILAALQADKPLRTLSAFPTSESRYARGKQFFTRIYANHTERVLASMGASSAGDLSYFAISSIYGELMAETSILDGRETVLLEFACCLADGVGPQAKGNLSASGEEIRGAIEIVREIARQLELTSLLEEVGEGFERGEGEFRFLKRAIYGCLRNACTFRQIVYPDNSTHVRSTPELAMFEVIDLRMWSVTARLGNYVVMRDDGGSYASLLRHAQRFQPDLQSNSIATLLLYSMDCSMQCSEVQCSAYTYIFIFWVLQEKEKEKGKVAGVCLVCQLARFNAT</sequence>
<dbReference type="HOGENOM" id="CLU_031480_1_0_1"/>
<feature type="compositionally biased region" description="Low complexity" evidence="1">
    <location>
        <begin position="134"/>
        <end position="148"/>
    </location>
</feature>
<organism evidence="2 3">
    <name type="scientific">Paracoccidioides brasiliensis (strain Pb18)</name>
    <dbReference type="NCBI Taxonomy" id="502780"/>
    <lineage>
        <taxon>Eukaryota</taxon>
        <taxon>Fungi</taxon>
        <taxon>Dikarya</taxon>
        <taxon>Ascomycota</taxon>
        <taxon>Pezizomycotina</taxon>
        <taxon>Eurotiomycetes</taxon>
        <taxon>Eurotiomycetidae</taxon>
        <taxon>Onygenales</taxon>
        <taxon>Ajellomycetaceae</taxon>
        <taxon>Paracoccidioides</taxon>
    </lineage>
</organism>
<feature type="compositionally biased region" description="Polar residues" evidence="1">
    <location>
        <begin position="120"/>
        <end position="130"/>
    </location>
</feature>
<dbReference type="PANTHER" id="PTHR28180">
    <property type="entry name" value="CONSERVED MITOCHONDRIAL PROTEIN-RELATED"/>
    <property type="match status" value="1"/>
</dbReference>
<dbReference type="OrthoDB" id="5537330at2759"/>
<keyword evidence="3" id="KW-1185">Reference proteome</keyword>
<dbReference type="VEuPathDB" id="FungiDB:PADG_03255"/>
<accession>C1G7V0</accession>
<dbReference type="InParanoid" id="C1G7V0"/>
<dbReference type="EMBL" id="KN275959">
    <property type="protein sequence ID" value="EEH47157.2"/>
    <property type="molecule type" value="Genomic_DNA"/>
</dbReference>
<dbReference type="eggNOG" id="ENOG502RCP9">
    <property type="taxonomic scope" value="Eukaryota"/>
</dbReference>
<evidence type="ECO:0000313" key="2">
    <source>
        <dbReference type="EMBL" id="EEH47157.2"/>
    </source>
</evidence>
<dbReference type="AlphaFoldDB" id="C1G7V0"/>